<protein>
    <recommendedName>
        <fullName evidence="3">DUF4365 domain-containing protein</fullName>
    </recommendedName>
</protein>
<evidence type="ECO:0000313" key="2">
    <source>
        <dbReference type="Proteomes" id="UP000094487"/>
    </source>
</evidence>
<evidence type="ECO:0000313" key="1">
    <source>
        <dbReference type="EMBL" id="ODP37064.1"/>
    </source>
</evidence>
<organism evidence="1 2">
    <name type="scientific">Sphingomonas turrisvirgatae</name>
    <dbReference type="NCBI Taxonomy" id="1888892"/>
    <lineage>
        <taxon>Bacteria</taxon>
        <taxon>Pseudomonadati</taxon>
        <taxon>Pseudomonadota</taxon>
        <taxon>Alphaproteobacteria</taxon>
        <taxon>Sphingomonadales</taxon>
        <taxon>Sphingomonadaceae</taxon>
        <taxon>Sphingomonas</taxon>
    </lineage>
</organism>
<accession>A0A1E3LTM6</accession>
<sequence length="325" mass="35539">MATERVSPQRETFVAVSHLHLVSGNRQSTVARGLTHRSSQREKVFEHLFLSQLGLEFIARGVSHEVLHGEVDDHGYDLAVEAGGTLRHVQLKVTILGGARTDVGIHTRLADKPSGCVIWLLFDPVARDFQSIRWFGGKPGDRLPDLGSKVGRHTRGNSAGVKASRPAIRIVPASRFEQLDDFAHLADRLFGMVPAGPLAFLYSRMGDEPGSTSSLLADILTRGFSAIPEGVTFDGDGVELAGLINGYRTLELLSDDQPDTFLDRQRAAHAASGHWQGDAVTLWTTLFLEMRADRFAGGDENDAPHRDHLCRQLREALLALENGNA</sequence>
<reference evidence="1 2" key="1">
    <citation type="submission" date="2016-08" db="EMBL/GenBank/DDBJ databases">
        <title>Draft genome of the agarase producing Sphingomonas sp. MCT13.</title>
        <authorList>
            <person name="D'Andrea M.M."/>
            <person name="Rossolini G.M."/>
            <person name="Thaller M.C."/>
        </authorList>
    </citation>
    <scope>NUCLEOTIDE SEQUENCE [LARGE SCALE GENOMIC DNA]</scope>
    <source>
        <strain evidence="1 2">MCT13</strain>
    </source>
</reference>
<evidence type="ECO:0008006" key="3">
    <source>
        <dbReference type="Google" id="ProtNLM"/>
    </source>
</evidence>
<dbReference type="EMBL" id="MDDS01000038">
    <property type="protein sequence ID" value="ODP37064.1"/>
    <property type="molecule type" value="Genomic_DNA"/>
</dbReference>
<dbReference type="Proteomes" id="UP000094487">
    <property type="component" value="Unassembled WGS sequence"/>
</dbReference>
<comment type="caution">
    <text evidence="1">The sequence shown here is derived from an EMBL/GenBank/DDBJ whole genome shotgun (WGS) entry which is preliminary data.</text>
</comment>
<gene>
    <name evidence="1" type="ORF">BFL28_18865</name>
</gene>
<keyword evidence="2" id="KW-1185">Reference proteome</keyword>
<proteinExistence type="predicted"/>
<dbReference type="AlphaFoldDB" id="A0A1E3LTM6"/>
<name>A0A1E3LTM6_9SPHN</name>